<evidence type="ECO:0000256" key="5">
    <source>
        <dbReference type="ARBA" id="ARBA00023163"/>
    </source>
</evidence>
<protein>
    <submittedName>
        <fullName evidence="9">DNA-binding response regulator</fullName>
    </submittedName>
</protein>
<comment type="caution">
    <text evidence="9">The sequence shown here is derived from an EMBL/GenBank/DDBJ whole genome shotgun (WGS) entry which is preliminary data.</text>
</comment>
<dbReference type="PROSITE" id="PS50043">
    <property type="entry name" value="HTH_LUXR_2"/>
    <property type="match status" value="1"/>
</dbReference>
<dbReference type="InterPro" id="IPR000792">
    <property type="entry name" value="Tscrpt_reg_LuxR_C"/>
</dbReference>
<gene>
    <name evidence="9" type="primary">nwsB_1</name>
    <name evidence="9" type="ORF">RSO01_47870</name>
</gene>
<sequence length="210" mass="22875">METVFVIEDDISVRESLCGLLQSVGLQVQAFAEPVDLLDHGRSEDASCMVVDIRLPGMSGLDFQATLAQAKINTPLVFMTGHGDVPMTVRAMKAGAVDFLTKPFRDQDMLDAVAAAIERNRAHRSTEKATAELRAHLGTLSRRERETMLLVTSGLMNKQVAGHLGLREGTVKLYRGQAMKKMGARSLAELVRMVEVLGLHAGGNRAEALY</sequence>
<dbReference type="FunFam" id="3.40.50.2300:FF:000018">
    <property type="entry name" value="DNA-binding transcriptional regulator NtrC"/>
    <property type="match status" value="1"/>
</dbReference>
<dbReference type="PROSITE" id="PS50110">
    <property type="entry name" value="RESPONSE_REGULATORY"/>
    <property type="match status" value="1"/>
</dbReference>
<evidence type="ECO:0000256" key="6">
    <source>
        <dbReference type="PROSITE-ProRule" id="PRU00169"/>
    </source>
</evidence>
<keyword evidence="1 6" id="KW-0597">Phosphoprotein</keyword>
<dbReference type="GO" id="GO:0000160">
    <property type="term" value="P:phosphorelay signal transduction system"/>
    <property type="evidence" value="ECO:0007669"/>
    <property type="project" value="UniProtKB-KW"/>
</dbReference>
<keyword evidence="4 9" id="KW-0238">DNA-binding</keyword>
<dbReference type="SUPFAM" id="SSF52172">
    <property type="entry name" value="CheY-like"/>
    <property type="match status" value="1"/>
</dbReference>
<name>A0A512NF98_9HYPH</name>
<reference evidence="9 10" key="1">
    <citation type="submission" date="2019-07" db="EMBL/GenBank/DDBJ databases">
        <title>Whole genome shotgun sequence of Reyranella soli NBRC 108950.</title>
        <authorList>
            <person name="Hosoyama A."/>
            <person name="Uohara A."/>
            <person name="Ohji S."/>
            <person name="Ichikawa N."/>
        </authorList>
    </citation>
    <scope>NUCLEOTIDE SEQUENCE [LARGE SCALE GENOMIC DNA]</scope>
    <source>
        <strain evidence="9 10">NBRC 108950</strain>
    </source>
</reference>
<dbReference type="SMART" id="SM00448">
    <property type="entry name" value="REC"/>
    <property type="match status" value="1"/>
</dbReference>
<feature type="domain" description="HTH luxR-type" evidence="7">
    <location>
        <begin position="133"/>
        <end position="198"/>
    </location>
</feature>
<dbReference type="SUPFAM" id="SSF46894">
    <property type="entry name" value="C-terminal effector domain of the bipartite response regulators"/>
    <property type="match status" value="1"/>
</dbReference>
<evidence type="ECO:0000259" key="8">
    <source>
        <dbReference type="PROSITE" id="PS50110"/>
    </source>
</evidence>
<feature type="modified residue" description="4-aspartylphosphate" evidence="6">
    <location>
        <position position="52"/>
    </location>
</feature>
<dbReference type="GO" id="GO:0006355">
    <property type="term" value="P:regulation of DNA-templated transcription"/>
    <property type="evidence" value="ECO:0007669"/>
    <property type="project" value="InterPro"/>
</dbReference>
<dbReference type="InterPro" id="IPR001789">
    <property type="entry name" value="Sig_transdc_resp-reg_receiver"/>
</dbReference>
<dbReference type="Pfam" id="PF00196">
    <property type="entry name" value="GerE"/>
    <property type="match status" value="1"/>
</dbReference>
<evidence type="ECO:0000259" key="7">
    <source>
        <dbReference type="PROSITE" id="PS50043"/>
    </source>
</evidence>
<dbReference type="PRINTS" id="PR00038">
    <property type="entry name" value="HTHLUXR"/>
</dbReference>
<evidence type="ECO:0000256" key="4">
    <source>
        <dbReference type="ARBA" id="ARBA00023125"/>
    </source>
</evidence>
<dbReference type="CDD" id="cd17537">
    <property type="entry name" value="REC_FixJ"/>
    <property type="match status" value="1"/>
</dbReference>
<dbReference type="CDD" id="cd06170">
    <property type="entry name" value="LuxR_C_like"/>
    <property type="match status" value="1"/>
</dbReference>
<dbReference type="Proteomes" id="UP000321058">
    <property type="component" value="Unassembled WGS sequence"/>
</dbReference>
<dbReference type="OrthoDB" id="9782655at2"/>
<keyword evidence="2" id="KW-0902">Two-component regulatory system</keyword>
<dbReference type="RefSeq" id="WP_147152097.1">
    <property type="nucleotide sequence ID" value="NZ_BKAJ01000083.1"/>
</dbReference>
<evidence type="ECO:0000256" key="1">
    <source>
        <dbReference type="ARBA" id="ARBA00022553"/>
    </source>
</evidence>
<dbReference type="InterPro" id="IPR016032">
    <property type="entry name" value="Sig_transdc_resp-reg_C-effctor"/>
</dbReference>
<accession>A0A512NF98</accession>
<dbReference type="PANTHER" id="PTHR44688:SF16">
    <property type="entry name" value="DNA-BINDING TRANSCRIPTIONAL ACTIVATOR DEVR_DOSR"/>
    <property type="match status" value="1"/>
</dbReference>
<evidence type="ECO:0000313" key="10">
    <source>
        <dbReference type="Proteomes" id="UP000321058"/>
    </source>
</evidence>
<feature type="domain" description="Response regulatory" evidence="8">
    <location>
        <begin position="3"/>
        <end position="117"/>
    </location>
</feature>
<keyword evidence="5" id="KW-0804">Transcription</keyword>
<evidence type="ECO:0000256" key="3">
    <source>
        <dbReference type="ARBA" id="ARBA00023015"/>
    </source>
</evidence>
<evidence type="ECO:0000313" key="9">
    <source>
        <dbReference type="EMBL" id="GEP57621.1"/>
    </source>
</evidence>
<dbReference type="Gene3D" id="3.40.50.2300">
    <property type="match status" value="1"/>
</dbReference>
<dbReference type="Pfam" id="PF00072">
    <property type="entry name" value="Response_reg"/>
    <property type="match status" value="1"/>
</dbReference>
<dbReference type="SMART" id="SM00421">
    <property type="entry name" value="HTH_LUXR"/>
    <property type="match status" value="1"/>
</dbReference>
<organism evidence="9 10">
    <name type="scientific">Reyranella soli</name>
    <dbReference type="NCBI Taxonomy" id="1230389"/>
    <lineage>
        <taxon>Bacteria</taxon>
        <taxon>Pseudomonadati</taxon>
        <taxon>Pseudomonadota</taxon>
        <taxon>Alphaproteobacteria</taxon>
        <taxon>Hyphomicrobiales</taxon>
        <taxon>Reyranellaceae</taxon>
        <taxon>Reyranella</taxon>
    </lineage>
</organism>
<dbReference type="Gene3D" id="1.10.10.10">
    <property type="entry name" value="Winged helix-like DNA-binding domain superfamily/Winged helix DNA-binding domain"/>
    <property type="match status" value="1"/>
</dbReference>
<dbReference type="PANTHER" id="PTHR44688">
    <property type="entry name" value="DNA-BINDING TRANSCRIPTIONAL ACTIVATOR DEVR_DOSR"/>
    <property type="match status" value="1"/>
</dbReference>
<dbReference type="InterPro" id="IPR011006">
    <property type="entry name" value="CheY-like_superfamily"/>
</dbReference>
<dbReference type="InterPro" id="IPR036388">
    <property type="entry name" value="WH-like_DNA-bd_sf"/>
</dbReference>
<proteinExistence type="predicted"/>
<keyword evidence="3" id="KW-0805">Transcription regulation</keyword>
<dbReference type="GO" id="GO:0003677">
    <property type="term" value="F:DNA binding"/>
    <property type="evidence" value="ECO:0007669"/>
    <property type="project" value="UniProtKB-KW"/>
</dbReference>
<evidence type="ECO:0000256" key="2">
    <source>
        <dbReference type="ARBA" id="ARBA00023012"/>
    </source>
</evidence>
<dbReference type="EMBL" id="BKAJ01000083">
    <property type="protein sequence ID" value="GEP57621.1"/>
    <property type="molecule type" value="Genomic_DNA"/>
</dbReference>
<keyword evidence="10" id="KW-1185">Reference proteome</keyword>
<dbReference type="AlphaFoldDB" id="A0A512NF98"/>